<keyword evidence="5" id="KW-1185">Reference proteome</keyword>
<evidence type="ECO:0000313" key="5">
    <source>
        <dbReference type="Proteomes" id="UP000308267"/>
    </source>
</evidence>
<evidence type="ECO:0000259" key="3">
    <source>
        <dbReference type="PROSITE" id="PS50015"/>
    </source>
</evidence>
<dbReference type="EMBL" id="SJOL01008731">
    <property type="protein sequence ID" value="TGZ59709.1"/>
    <property type="molecule type" value="Genomic_DNA"/>
</dbReference>
<feature type="signal peptide" evidence="2">
    <location>
        <begin position="1"/>
        <end position="28"/>
    </location>
</feature>
<proteinExistence type="predicted"/>
<accession>A0A4S2L9Q1</accession>
<comment type="caution">
    <text evidence="4">The sequence shown here is derived from an EMBL/GenBank/DDBJ whole genome shotgun (WGS) entry which is preliminary data.</text>
</comment>
<dbReference type="InterPro" id="IPR011001">
    <property type="entry name" value="Saposin-like"/>
</dbReference>
<dbReference type="OrthoDB" id="69496at2759"/>
<dbReference type="Proteomes" id="UP000308267">
    <property type="component" value="Unassembled WGS sequence"/>
</dbReference>
<gene>
    <name evidence="4" type="ORF">CRM22_008928</name>
</gene>
<dbReference type="Gene3D" id="1.10.225.10">
    <property type="entry name" value="Saposin-like"/>
    <property type="match status" value="2"/>
</dbReference>
<dbReference type="SUPFAM" id="SSF47862">
    <property type="entry name" value="Saposin"/>
    <property type="match status" value="2"/>
</dbReference>
<feature type="chain" id="PRO_5036358409" description="Saposin B-type domain-containing protein" evidence="2">
    <location>
        <begin position="29"/>
        <end position="207"/>
    </location>
</feature>
<evidence type="ECO:0000313" key="4">
    <source>
        <dbReference type="EMBL" id="TGZ59710.1"/>
    </source>
</evidence>
<name>A0A4S2L9Q1_OPIFE</name>
<dbReference type="AlphaFoldDB" id="A0A4S2L9Q1"/>
<evidence type="ECO:0000256" key="2">
    <source>
        <dbReference type="SAM" id="SignalP"/>
    </source>
</evidence>
<reference evidence="4 5" key="1">
    <citation type="journal article" date="2019" name="BMC Genomics">
        <title>New insights from Opisthorchis felineus genome: update on genomics of the epidemiologically important liver flukes.</title>
        <authorList>
            <person name="Ershov N.I."/>
            <person name="Mordvinov V.A."/>
            <person name="Prokhortchouk E.B."/>
            <person name="Pakharukova M.Y."/>
            <person name="Gunbin K.V."/>
            <person name="Ustyantsev K."/>
            <person name="Genaev M.A."/>
            <person name="Blinov A.G."/>
            <person name="Mazur A."/>
            <person name="Boulygina E."/>
            <person name="Tsygankova S."/>
            <person name="Khrameeva E."/>
            <person name="Chekanov N."/>
            <person name="Fan G."/>
            <person name="Xiao A."/>
            <person name="Zhang H."/>
            <person name="Xu X."/>
            <person name="Yang H."/>
            <person name="Solovyev V."/>
            <person name="Lee S.M."/>
            <person name="Liu X."/>
            <person name="Afonnikov D.A."/>
            <person name="Skryabin K.G."/>
        </authorList>
    </citation>
    <scope>NUCLEOTIDE SEQUENCE [LARGE SCALE GENOMIC DNA]</scope>
    <source>
        <strain evidence="4">AK-0245</strain>
        <tissue evidence="4">Whole organism</tissue>
    </source>
</reference>
<dbReference type="InterPro" id="IPR008139">
    <property type="entry name" value="SaposinB_dom"/>
</dbReference>
<organism evidence="4 5">
    <name type="scientific">Opisthorchis felineus</name>
    <dbReference type="NCBI Taxonomy" id="147828"/>
    <lineage>
        <taxon>Eukaryota</taxon>
        <taxon>Metazoa</taxon>
        <taxon>Spiralia</taxon>
        <taxon>Lophotrochozoa</taxon>
        <taxon>Platyhelminthes</taxon>
        <taxon>Trematoda</taxon>
        <taxon>Digenea</taxon>
        <taxon>Opisthorchiida</taxon>
        <taxon>Opisthorchiata</taxon>
        <taxon>Opisthorchiidae</taxon>
        <taxon>Opisthorchis</taxon>
    </lineage>
</organism>
<evidence type="ECO:0000256" key="1">
    <source>
        <dbReference type="ARBA" id="ARBA00023157"/>
    </source>
</evidence>
<feature type="domain" description="Saposin B-type" evidence="3">
    <location>
        <begin position="39"/>
        <end position="120"/>
    </location>
</feature>
<keyword evidence="2" id="KW-0732">Signal</keyword>
<dbReference type="EMBL" id="SJOL01008731">
    <property type="protein sequence ID" value="TGZ59710.1"/>
    <property type="molecule type" value="Genomic_DNA"/>
</dbReference>
<dbReference type="SMART" id="SM00741">
    <property type="entry name" value="SapB"/>
    <property type="match status" value="2"/>
</dbReference>
<sequence length="207" mass="23747">MQHDSHYQSTIMKLATCAIFLLIASTMAVPHETELPNQPTEACLVCMGVITFIKSRLEDRELREYLVNIAQQICHLLPSKITEECGEVVQEHMDLALKSFGDIIQPRSTCQVLQFCDYLKPKVQRILLERGLVCKLCQKTLRIVKSVVTSESFLNLIRDQFYLVCEPKLLVHDLCTQLMESFLEDIVIHINSIEPAKMCQKCRMCSQ</sequence>
<protein>
    <recommendedName>
        <fullName evidence="3">Saposin B-type domain-containing protein</fullName>
    </recommendedName>
</protein>
<dbReference type="PROSITE" id="PS50015">
    <property type="entry name" value="SAP_B"/>
    <property type="match status" value="2"/>
</dbReference>
<feature type="domain" description="Saposin B-type" evidence="3">
    <location>
        <begin position="130"/>
        <end position="207"/>
    </location>
</feature>
<keyword evidence="1" id="KW-1015">Disulfide bond</keyword>